<dbReference type="RefSeq" id="WP_165404029.1">
    <property type="nucleotide sequence ID" value="NZ_BMHA01000011.1"/>
</dbReference>
<dbReference type="SUPFAM" id="SSF53474">
    <property type="entry name" value="alpha/beta-Hydrolases"/>
    <property type="match status" value="1"/>
</dbReference>
<reference evidence="2" key="1">
    <citation type="journal article" date="2014" name="Int. J. Syst. Evol. Microbiol.">
        <title>Complete genome sequence of Corynebacterium casei LMG S-19264T (=DSM 44701T), isolated from a smear-ripened cheese.</title>
        <authorList>
            <consortium name="US DOE Joint Genome Institute (JGI-PGF)"/>
            <person name="Walter F."/>
            <person name="Albersmeier A."/>
            <person name="Kalinowski J."/>
            <person name="Ruckert C."/>
        </authorList>
    </citation>
    <scope>NUCLEOTIDE SEQUENCE</scope>
    <source>
        <strain evidence="2">CGMCC 1.14988</strain>
    </source>
</reference>
<dbReference type="AlphaFoldDB" id="A0A8J3ESV4"/>
<dbReference type="GO" id="GO:0016020">
    <property type="term" value="C:membrane"/>
    <property type="evidence" value="ECO:0007669"/>
    <property type="project" value="TreeGrafter"/>
</dbReference>
<dbReference type="InterPro" id="IPR050266">
    <property type="entry name" value="AB_hydrolase_sf"/>
</dbReference>
<comment type="caution">
    <text evidence="2">The sequence shown here is derived from an EMBL/GenBank/DDBJ whole genome shotgun (WGS) entry which is preliminary data.</text>
</comment>
<dbReference type="Pfam" id="PF00561">
    <property type="entry name" value="Abhydrolase_1"/>
    <property type="match status" value="1"/>
</dbReference>
<reference evidence="2" key="2">
    <citation type="submission" date="2020-09" db="EMBL/GenBank/DDBJ databases">
        <authorList>
            <person name="Sun Q."/>
            <person name="Zhou Y."/>
        </authorList>
    </citation>
    <scope>NUCLEOTIDE SEQUENCE</scope>
    <source>
        <strain evidence="2">CGMCC 1.14988</strain>
    </source>
</reference>
<feature type="domain" description="AB hydrolase-1" evidence="1">
    <location>
        <begin position="30"/>
        <end position="237"/>
    </location>
</feature>
<organism evidence="2 3">
    <name type="scientific">Egicoccus halophilus</name>
    <dbReference type="NCBI Taxonomy" id="1670830"/>
    <lineage>
        <taxon>Bacteria</taxon>
        <taxon>Bacillati</taxon>
        <taxon>Actinomycetota</taxon>
        <taxon>Nitriliruptoria</taxon>
        <taxon>Egicoccales</taxon>
        <taxon>Egicoccaceae</taxon>
        <taxon>Egicoccus</taxon>
    </lineage>
</organism>
<evidence type="ECO:0000313" key="2">
    <source>
        <dbReference type="EMBL" id="GGI08232.1"/>
    </source>
</evidence>
<gene>
    <name evidence="2" type="ORF">GCM10011354_28060</name>
</gene>
<keyword evidence="3" id="KW-1185">Reference proteome</keyword>
<proteinExistence type="predicted"/>
<dbReference type="PANTHER" id="PTHR43798:SF33">
    <property type="entry name" value="HYDROLASE, PUTATIVE (AFU_ORTHOLOGUE AFUA_2G14860)-RELATED"/>
    <property type="match status" value="1"/>
</dbReference>
<dbReference type="InterPro" id="IPR029058">
    <property type="entry name" value="AB_hydrolase_fold"/>
</dbReference>
<dbReference type="PRINTS" id="PR00111">
    <property type="entry name" value="ABHYDROLASE"/>
</dbReference>
<dbReference type="PRINTS" id="PR00412">
    <property type="entry name" value="EPOXHYDRLASE"/>
</dbReference>
<dbReference type="Gene3D" id="3.40.50.1820">
    <property type="entry name" value="alpha/beta hydrolase"/>
    <property type="match status" value="1"/>
</dbReference>
<dbReference type="GO" id="GO:0003824">
    <property type="term" value="F:catalytic activity"/>
    <property type="evidence" value="ECO:0007669"/>
    <property type="project" value="InterPro"/>
</dbReference>
<sequence length="280" mass="30139">MARPSDADLRWHRTTLEGQVAVYGEAGDGPPLVFLHGWGLSARSYARALPGIAAAGWRVLAPALPGFGRSAALDGEYTFEKLANWVDDLLDHVGVEEPAALVGHSFGGGVATAVAWYHPHRARSLTLVNAIGGSVWKAGDRVDRLLAERPLWDWGLRLPGEFRRRDYRSVLPVVVRDLVGNALTNPSAVWRAGELARNADLREELATLAARGLPTTILWGSADRVVPEATFLAMCEAAGAPGDIVSDAGHSWLLADPDGFGELLTNSLTVRRTVSERTRA</sequence>
<name>A0A8J3ESV4_9ACTN</name>
<dbReference type="EMBL" id="BMHA01000011">
    <property type="protein sequence ID" value="GGI08232.1"/>
    <property type="molecule type" value="Genomic_DNA"/>
</dbReference>
<dbReference type="PANTHER" id="PTHR43798">
    <property type="entry name" value="MONOACYLGLYCEROL LIPASE"/>
    <property type="match status" value="1"/>
</dbReference>
<dbReference type="Proteomes" id="UP000650511">
    <property type="component" value="Unassembled WGS sequence"/>
</dbReference>
<protein>
    <recommendedName>
        <fullName evidence="1">AB hydrolase-1 domain-containing protein</fullName>
    </recommendedName>
</protein>
<accession>A0A8J3ESV4</accession>
<evidence type="ECO:0000259" key="1">
    <source>
        <dbReference type="Pfam" id="PF00561"/>
    </source>
</evidence>
<dbReference type="InterPro" id="IPR000639">
    <property type="entry name" value="Epox_hydrolase-like"/>
</dbReference>
<evidence type="ECO:0000313" key="3">
    <source>
        <dbReference type="Proteomes" id="UP000650511"/>
    </source>
</evidence>
<dbReference type="InterPro" id="IPR000073">
    <property type="entry name" value="AB_hydrolase_1"/>
</dbReference>